<evidence type="ECO:0000313" key="11">
    <source>
        <dbReference type="Proteomes" id="UP000694580"/>
    </source>
</evidence>
<dbReference type="PANTHER" id="PTHR31040">
    <property type="entry name" value="NURIM"/>
    <property type="match status" value="1"/>
</dbReference>
<evidence type="ECO:0000256" key="8">
    <source>
        <dbReference type="ARBA" id="ARBA00032957"/>
    </source>
</evidence>
<evidence type="ECO:0000256" key="2">
    <source>
        <dbReference type="ARBA" id="ARBA00010631"/>
    </source>
</evidence>
<accession>A0AAY4BM77</accession>
<feature type="transmembrane region" description="Helical" evidence="9">
    <location>
        <begin position="105"/>
        <end position="125"/>
    </location>
</feature>
<comment type="subcellular location">
    <subcellularLocation>
        <location evidence="1">Nucleus inner membrane</location>
        <topology evidence="1">Multi-pass membrane protein</topology>
    </subcellularLocation>
</comment>
<sequence length="280" mass="30805">MAAESLRGAARPVFVACVALGSFAFVFVTGADFVRFVSFRAIYHNITGGPALCRDSVPWSLVLRDVSVLKALCVDVGLLGLFTVQHSLLAWSPVKQACGSVLGSLNRAVYCAATAATLQLLMHFWQPVTGAPCLWSVRHAPWDIWFPLICFTLHFLCWAVIFSILLIFDYPELLGLKQVYYDCLGLGDPLALKSARAQRLYAHLRHPVCLELLVVLWLLPTFPLDRLLLAAYLSAYVALGHSLDAQDYAYLRSQLRSKLQLFCPPPGGAPQEPGSGRGKD</sequence>
<keyword evidence="4 9" id="KW-0812">Transmembrane</keyword>
<evidence type="ECO:0000313" key="10">
    <source>
        <dbReference type="Ensembl" id="ENSDCDP00010022059.1"/>
    </source>
</evidence>
<dbReference type="AlphaFoldDB" id="A0AAY4BM77"/>
<proteinExistence type="inferred from homology"/>
<keyword evidence="11" id="KW-1185">Reference proteome</keyword>
<dbReference type="GO" id="GO:0005637">
    <property type="term" value="C:nuclear inner membrane"/>
    <property type="evidence" value="ECO:0007669"/>
    <property type="project" value="UniProtKB-SubCell"/>
</dbReference>
<organism evidence="10 11">
    <name type="scientific">Denticeps clupeoides</name>
    <name type="common">denticle herring</name>
    <dbReference type="NCBI Taxonomy" id="299321"/>
    <lineage>
        <taxon>Eukaryota</taxon>
        <taxon>Metazoa</taxon>
        <taxon>Chordata</taxon>
        <taxon>Craniata</taxon>
        <taxon>Vertebrata</taxon>
        <taxon>Euteleostomi</taxon>
        <taxon>Actinopterygii</taxon>
        <taxon>Neopterygii</taxon>
        <taxon>Teleostei</taxon>
        <taxon>Clupei</taxon>
        <taxon>Clupeiformes</taxon>
        <taxon>Denticipitoidei</taxon>
        <taxon>Denticipitidae</taxon>
        <taxon>Denticeps</taxon>
    </lineage>
</organism>
<dbReference type="GeneTree" id="ENSGT00390000008146"/>
<evidence type="ECO:0000256" key="5">
    <source>
        <dbReference type="ARBA" id="ARBA00022989"/>
    </source>
</evidence>
<gene>
    <name evidence="10" type="primary">NRM</name>
</gene>
<evidence type="ECO:0000256" key="6">
    <source>
        <dbReference type="ARBA" id="ARBA00023136"/>
    </source>
</evidence>
<dbReference type="PANTHER" id="PTHR31040:SF1">
    <property type="entry name" value="NURIM"/>
    <property type="match status" value="1"/>
</dbReference>
<name>A0AAY4BM77_9TELE</name>
<evidence type="ECO:0000256" key="7">
    <source>
        <dbReference type="ARBA" id="ARBA00031700"/>
    </source>
</evidence>
<reference evidence="10" key="2">
    <citation type="submission" date="2025-09" db="UniProtKB">
        <authorList>
            <consortium name="Ensembl"/>
        </authorList>
    </citation>
    <scope>IDENTIFICATION</scope>
</reference>
<evidence type="ECO:0000256" key="4">
    <source>
        <dbReference type="ARBA" id="ARBA00022692"/>
    </source>
</evidence>
<feature type="transmembrane region" description="Helical" evidence="9">
    <location>
        <begin position="66"/>
        <end position="84"/>
    </location>
</feature>
<keyword evidence="5 9" id="KW-1133">Transmembrane helix</keyword>
<dbReference type="InterPro" id="IPR033580">
    <property type="entry name" value="Nurim-like"/>
</dbReference>
<feature type="transmembrane region" description="Helical" evidence="9">
    <location>
        <begin position="145"/>
        <end position="168"/>
    </location>
</feature>
<evidence type="ECO:0000256" key="1">
    <source>
        <dbReference type="ARBA" id="ARBA00004473"/>
    </source>
</evidence>
<protein>
    <recommendedName>
        <fullName evidence="3">Nurim</fullName>
    </recommendedName>
    <alternativeName>
        <fullName evidence="8">Nuclear envelope membrane protein</fullName>
    </alternativeName>
    <alternativeName>
        <fullName evidence="7">Nuclear rim protein</fullName>
    </alternativeName>
</protein>
<evidence type="ECO:0000256" key="3">
    <source>
        <dbReference type="ARBA" id="ARBA00013379"/>
    </source>
</evidence>
<evidence type="ECO:0000256" key="9">
    <source>
        <dbReference type="SAM" id="Phobius"/>
    </source>
</evidence>
<keyword evidence="6 9" id="KW-0472">Membrane</keyword>
<reference evidence="10" key="1">
    <citation type="submission" date="2025-08" db="UniProtKB">
        <authorList>
            <consortium name="Ensembl"/>
        </authorList>
    </citation>
    <scope>IDENTIFICATION</scope>
</reference>
<dbReference type="Proteomes" id="UP000694580">
    <property type="component" value="Unplaced"/>
</dbReference>
<comment type="similarity">
    <text evidence="2">Belongs to the nurim family.</text>
</comment>
<dbReference type="Ensembl" id="ENSDCDT00010025037.1">
    <property type="protein sequence ID" value="ENSDCDP00010022059.1"/>
    <property type="gene ID" value="ENSDCDG00010011648.1"/>
</dbReference>
<feature type="transmembrane region" description="Helical" evidence="9">
    <location>
        <begin position="12"/>
        <end position="31"/>
    </location>
</feature>